<evidence type="ECO:0000259" key="8">
    <source>
        <dbReference type="Pfam" id="PF02771"/>
    </source>
</evidence>
<dbReference type="InterPro" id="IPR006091">
    <property type="entry name" value="Acyl-CoA_Oxase/DH_mid-dom"/>
</dbReference>
<comment type="similarity">
    <text evidence="2 5">Belongs to the acyl-CoA dehydrogenase family.</text>
</comment>
<protein>
    <recommendedName>
        <fullName evidence="11">Acyl-CoA dehydrogenase</fullName>
    </recommendedName>
</protein>
<evidence type="ECO:0000259" key="7">
    <source>
        <dbReference type="Pfam" id="PF02770"/>
    </source>
</evidence>
<evidence type="ECO:0008006" key="11">
    <source>
        <dbReference type="Google" id="ProtNLM"/>
    </source>
</evidence>
<dbReference type="Gene3D" id="2.40.110.10">
    <property type="entry name" value="Butyryl-CoA Dehydrogenase, subunit A, domain 2"/>
    <property type="match status" value="1"/>
</dbReference>
<dbReference type="FunFam" id="2.40.110.10:FF:000013">
    <property type="entry name" value="Acyl-coenzyme A oxidase 4 peroxisomal"/>
    <property type="match status" value="1"/>
</dbReference>
<keyword evidence="4 5" id="KW-0274">FAD</keyword>
<dbReference type="PANTHER" id="PTHR43188:SF1">
    <property type="entry name" value="ACYL-COA DEHYDROGENASE"/>
    <property type="match status" value="1"/>
</dbReference>
<dbReference type="SUPFAM" id="SSF47203">
    <property type="entry name" value="Acyl-CoA dehydrogenase C-terminal domain-like"/>
    <property type="match status" value="1"/>
</dbReference>
<evidence type="ECO:0000256" key="3">
    <source>
        <dbReference type="ARBA" id="ARBA00022630"/>
    </source>
</evidence>
<keyword evidence="10" id="KW-1185">Reference proteome</keyword>
<evidence type="ECO:0000256" key="2">
    <source>
        <dbReference type="ARBA" id="ARBA00009347"/>
    </source>
</evidence>
<sequence length="419" mass="46052">MSAFPPATHDVFALDQLLTDEEKEIKYRTRAFMEREVAPIIADYWERAEFPHELVPKLAKLRLGGATLKGNGCPGQSLVGAAMAVIEIARVDGSMSTFLMVHNSLAMLTIGLLGSEEQKTQLLPRMATLESVAAWALTEPSNGSDASALTTSAKKVEGGWELNGKKRWIGNATFAEWIVIWARRADTGDVNAFLVKKGTPGLQTRKIENKIALRCVQNADIRLESCWVPDSARLPGVNSFKDTNVVLAISRIMVAWQPVGLAMGVYDMANRYLRQREQFGNPLAAYQINQEKLQRMLGNIQAMTLMAWRLSKLYEQGKLDHATSAMTKAWNTLRGREVMALGRELLGGNGVVSDFLVAKSFNDMEAIFTYEGTYEVNALVAGRQATGIAAFKALPKKGKKQSTADLAMAGQSPNPKDQQ</sequence>
<reference evidence="9 10" key="1">
    <citation type="journal article" date="2024" name="Nat. Commun.">
        <title>Phylogenomics reveals the evolutionary origins of lichenization in chlorophyte algae.</title>
        <authorList>
            <person name="Puginier C."/>
            <person name="Libourel C."/>
            <person name="Otte J."/>
            <person name="Skaloud P."/>
            <person name="Haon M."/>
            <person name="Grisel S."/>
            <person name="Petersen M."/>
            <person name="Berrin J.G."/>
            <person name="Delaux P.M."/>
            <person name="Dal Grande F."/>
            <person name="Keller J."/>
        </authorList>
    </citation>
    <scope>NUCLEOTIDE SEQUENCE [LARGE SCALE GENOMIC DNA]</scope>
    <source>
        <strain evidence="9 10">SAG 2145</strain>
    </source>
</reference>
<dbReference type="InterPro" id="IPR045008">
    <property type="entry name" value="ACX4-like"/>
</dbReference>
<evidence type="ECO:0000313" key="9">
    <source>
        <dbReference type="EMBL" id="KAK9835509.1"/>
    </source>
</evidence>
<dbReference type="InterPro" id="IPR009100">
    <property type="entry name" value="AcylCoA_DH/oxidase_NM_dom_sf"/>
</dbReference>
<comment type="cofactor">
    <cofactor evidence="1 5">
        <name>FAD</name>
        <dbReference type="ChEBI" id="CHEBI:57692"/>
    </cofactor>
</comment>
<dbReference type="InterPro" id="IPR006089">
    <property type="entry name" value="Acyl-CoA_DH_CS"/>
</dbReference>
<dbReference type="InterPro" id="IPR046373">
    <property type="entry name" value="Acyl-CoA_Oxase/DH_mid-dom_sf"/>
</dbReference>
<evidence type="ECO:0000256" key="1">
    <source>
        <dbReference type="ARBA" id="ARBA00001974"/>
    </source>
</evidence>
<dbReference type="FunFam" id="1.20.140.10:FF:000021">
    <property type="entry name" value="Acyl-coenzyme A oxidase 4, peroxisomal"/>
    <property type="match status" value="1"/>
</dbReference>
<feature type="domain" description="Acyl-CoA dehydrogenase/oxidase C-terminal" evidence="6">
    <location>
        <begin position="246"/>
        <end position="384"/>
    </location>
</feature>
<dbReference type="Gene3D" id="1.10.540.10">
    <property type="entry name" value="Acyl-CoA dehydrogenase/oxidase, N-terminal domain"/>
    <property type="match status" value="1"/>
</dbReference>
<dbReference type="AlphaFoldDB" id="A0AAW1RP50"/>
<evidence type="ECO:0000259" key="6">
    <source>
        <dbReference type="Pfam" id="PF00441"/>
    </source>
</evidence>
<dbReference type="EMBL" id="JALJOS010000008">
    <property type="protein sequence ID" value="KAK9835509.1"/>
    <property type="molecule type" value="Genomic_DNA"/>
</dbReference>
<keyword evidence="5" id="KW-0560">Oxidoreductase</keyword>
<dbReference type="InterPro" id="IPR009075">
    <property type="entry name" value="AcylCo_DH/oxidase_C"/>
</dbReference>
<dbReference type="GO" id="GO:0003995">
    <property type="term" value="F:acyl-CoA dehydrogenase activity"/>
    <property type="evidence" value="ECO:0007669"/>
    <property type="project" value="InterPro"/>
</dbReference>
<dbReference type="Proteomes" id="UP001438707">
    <property type="component" value="Unassembled WGS sequence"/>
</dbReference>
<dbReference type="Pfam" id="PF02770">
    <property type="entry name" value="Acyl-CoA_dh_M"/>
    <property type="match status" value="1"/>
</dbReference>
<proteinExistence type="inferred from homology"/>
<dbReference type="Pfam" id="PF00441">
    <property type="entry name" value="Acyl-CoA_dh_1"/>
    <property type="match status" value="1"/>
</dbReference>
<dbReference type="Pfam" id="PF02771">
    <property type="entry name" value="Acyl-CoA_dh_N"/>
    <property type="match status" value="1"/>
</dbReference>
<feature type="domain" description="Acyl-CoA oxidase/dehydrogenase middle" evidence="7">
    <location>
        <begin position="134"/>
        <end position="226"/>
    </location>
</feature>
<keyword evidence="3 5" id="KW-0285">Flavoprotein</keyword>
<dbReference type="Gene3D" id="1.20.140.10">
    <property type="entry name" value="Butyryl-CoA Dehydrogenase, subunit A, domain 3"/>
    <property type="match status" value="1"/>
</dbReference>
<accession>A0AAW1RP50</accession>
<dbReference type="InterPro" id="IPR036250">
    <property type="entry name" value="AcylCo_DH-like_C"/>
</dbReference>
<evidence type="ECO:0000256" key="4">
    <source>
        <dbReference type="ARBA" id="ARBA00022827"/>
    </source>
</evidence>
<dbReference type="PROSITE" id="PS00073">
    <property type="entry name" value="ACYL_COA_DH_2"/>
    <property type="match status" value="1"/>
</dbReference>
<organism evidence="9 10">
    <name type="scientific">Apatococcus lobatus</name>
    <dbReference type="NCBI Taxonomy" id="904363"/>
    <lineage>
        <taxon>Eukaryota</taxon>
        <taxon>Viridiplantae</taxon>
        <taxon>Chlorophyta</taxon>
        <taxon>core chlorophytes</taxon>
        <taxon>Trebouxiophyceae</taxon>
        <taxon>Chlorellales</taxon>
        <taxon>Chlorellaceae</taxon>
        <taxon>Apatococcus</taxon>
    </lineage>
</organism>
<comment type="caution">
    <text evidence="9">The sequence shown here is derived from an EMBL/GenBank/DDBJ whole genome shotgun (WGS) entry which is preliminary data.</text>
</comment>
<name>A0AAW1RP50_9CHLO</name>
<dbReference type="GO" id="GO:0005777">
    <property type="term" value="C:peroxisome"/>
    <property type="evidence" value="ECO:0007669"/>
    <property type="project" value="TreeGrafter"/>
</dbReference>
<dbReference type="SUPFAM" id="SSF56645">
    <property type="entry name" value="Acyl-CoA dehydrogenase NM domain-like"/>
    <property type="match status" value="1"/>
</dbReference>
<evidence type="ECO:0000313" key="10">
    <source>
        <dbReference type="Proteomes" id="UP001438707"/>
    </source>
</evidence>
<dbReference type="PROSITE" id="PS00072">
    <property type="entry name" value="ACYL_COA_DH_1"/>
    <property type="match status" value="1"/>
</dbReference>
<feature type="domain" description="Acyl-CoA dehydrogenase/oxidase N-terminal" evidence="8">
    <location>
        <begin position="19"/>
        <end position="129"/>
    </location>
</feature>
<dbReference type="InterPro" id="IPR037069">
    <property type="entry name" value="AcylCoA_DH/ox_N_sf"/>
</dbReference>
<evidence type="ECO:0000256" key="5">
    <source>
        <dbReference type="RuleBase" id="RU362125"/>
    </source>
</evidence>
<dbReference type="PANTHER" id="PTHR43188">
    <property type="entry name" value="ACYL-COENZYME A OXIDASE"/>
    <property type="match status" value="1"/>
</dbReference>
<dbReference type="GO" id="GO:0006635">
    <property type="term" value="P:fatty acid beta-oxidation"/>
    <property type="evidence" value="ECO:0007669"/>
    <property type="project" value="InterPro"/>
</dbReference>
<dbReference type="InterPro" id="IPR013786">
    <property type="entry name" value="AcylCoA_DH/ox_N"/>
</dbReference>
<dbReference type="GO" id="GO:0050660">
    <property type="term" value="F:flavin adenine dinucleotide binding"/>
    <property type="evidence" value="ECO:0007669"/>
    <property type="project" value="InterPro"/>
</dbReference>
<gene>
    <name evidence="9" type="ORF">WJX74_002019</name>
</gene>